<dbReference type="GO" id="GO:0006357">
    <property type="term" value="P:regulation of transcription by RNA polymerase II"/>
    <property type="evidence" value="ECO:0007669"/>
    <property type="project" value="TreeGrafter"/>
</dbReference>
<evidence type="ECO:0000313" key="2">
    <source>
        <dbReference type="EMBL" id="OAV87627.1"/>
    </source>
</evidence>
<evidence type="ECO:0000313" key="4">
    <source>
        <dbReference type="Proteomes" id="UP000005240"/>
    </source>
</evidence>
<sequence length="657" mass="73057">MAHTRKQKKQNSSRGSSVPSSPTQSQTCQSAQEKKSKSKETKGPLSRDKLITPSSTQPPSGITHQTTNTEELPQKVAANTISSSCKLYGIPELSDQVDKHGRRMIAYPCKTCGIKINRPTSDSSCSNLIKHASNCLPKQNEVKKTRSLASLGIKGTGEIDPKEVPQLCALWCAEAARPFSALVDASHQAILHPTVNYQSILKEHTEVKESGDIKLESTPLDFLRLSQSHTGEYLAKTVNLVVEKFGIQHKICGIVTDNASNNKVMVKELKKMKWPRFKGEAHWVCCFAHVLNLIVKGILQPFGSQKQVNISKKQSDFTPSDSDSESNDDAAEQIRAKDESLDEQENKDSESLSLDNIEHPSNEEDGDRYTTACCKETLCKFCAIAKKLRFSPNSKAEFVDIRREKGCETPHTVERDVRTQWNSTHTQLLSIIRCEAAILEWQCHKQHGVHRKYYLEPSDFDLAHDLANVLNLFYKITLQISVLGLDCLSNVVIYIDQITNHLLTAISGTDYPPALRNTIAIILHPSFRDKYFKLANWETDWIAEAIRLTREMWVTFYRPKPVTPIPTSSSTPSSKAKTGMLARLGSSALARGGHCSSDPLDIWLAGGLILDGNKPVNPLEWLIQQKCSRNTHGGLVNMALDVLSCPGELNSTQGLLF</sequence>
<reference evidence="3 4" key="3">
    <citation type="journal article" date="2017" name="G3 (Bethesda)">
        <title>Comparative analysis highlights variable genome content of wheat rusts and divergence of the mating loci.</title>
        <authorList>
            <person name="Cuomo C.A."/>
            <person name="Bakkeren G."/>
            <person name="Khalil H.B."/>
            <person name="Panwar V."/>
            <person name="Joly D."/>
            <person name="Linning R."/>
            <person name="Sakthikumar S."/>
            <person name="Song X."/>
            <person name="Adiconis X."/>
            <person name="Fan L."/>
            <person name="Goldberg J.M."/>
            <person name="Levin J.Z."/>
            <person name="Young S."/>
            <person name="Zeng Q."/>
            <person name="Anikster Y."/>
            <person name="Bruce M."/>
            <person name="Wang M."/>
            <person name="Yin C."/>
            <person name="McCallum B."/>
            <person name="Szabo L.J."/>
            <person name="Hulbert S."/>
            <person name="Chen X."/>
            <person name="Fellers J.P."/>
        </authorList>
    </citation>
    <scope>NUCLEOTIDE SEQUENCE</scope>
    <source>
        <strain evidence="4">Isolate 1-1 / race 1 (BBBD)</strain>
        <strain evidence="3">isolate 1-1 / race 1 (BBBD)</strain>
    </source>
</reference>
<feature type="region of interest" description="Disordered" evidence="1">
    <location>
        <begin position="1"/>
        <end position="74"/>
    </location>
</feature>
<reference evidence="3" key="4">
    <citation type="submission" date="2025-05" db="UniProtKB">
        <authorList>
            <consortium name="EnsemblFungi"/>
        </authorList>
    </citation>
    <scope>IDENTIFICATION</scope>
    <source>
        <strain evidence="3">isolate 1-1 / race 1 (BBBD)</strain>
    </source>
</reference>
<dbReference type="Proteomes" id="UP000005240">
    <property type="component" value="Unassembled WGS sequence"/>
</dbReference>
<feature type="compositionally biased region" description="Polar residues" evidence="1">
    <location>
        <begin position="310"/>
        <end position="319"/>
    </location>
</feature>
<accession>A0A180G4N4</accession>
<feature type="region of interest" description="Disordered" evidence="1">
    <location>
        <begin position="310"/>
        <end position="366"/>
    </location>
</feature>
<dbReference type="InterPro" id="IPR012337">
    <property type="entry name" value="RNaseH-like_sf"/>
</dbReference>
<gene>
    <name evidence="2" type="ORF">PTTG_08475</name>
</gene>
<protein>
    <submittedName>
        <fullName evidence="3">DUF659 domain-containing protein</fullName>
    </submittedName>
</protein>
<dbReference type="OrthoDB" id="1607513at2759"/>
<feature type="compositionally biased region" description="Polar residues" evidence="1">
    <location>
        <begin position="52"/>
        <end position="74"/>
    </location>
</feature>
<feature type="compositionally biased region" description="Basic residues" evidence="1">
    <location>
        <begin position="1"/>
        <end position="11"/>
    </location>
</feature>
<dbReference type="EnsemblFungi" id="PTTG_08475-t43_1">
    <property type="protein sequence ID" value="PTTG_08475-t43_1-p1"/>
    <property type="gene ID" value="PTTG_08475"/>
</dbReference>
<feature type="compositionally biased region" description="Low complexity" evidence="1">
    <location>
        <begin position="12"/>
        <end position="31"/>
    </location>
</feature>
<dbReference type="PANTHER" id="PTHR46169">
    <property type="entry name" value="DNA REPLICATION-RELATED ELEMENT FACTOR, ISOFORM A"/>
    <property type="match status" value="1"/>
</dbReference>
<dbReference type="SUPFAM" id="SSF53098">
    <property type="entry name" value="Ribonuclease H-like"/>
    <property type="match status" value="1"/>
</dbReference>
<evidence type="ECO:0000313" key="3">
    <source>
        <dbReference type="EnsemblFungi" id="PTTG_08475-t43_1-p1"/>
    </source>
</evidence>
<dbReference type="VEuPathDB" id="FungiDB:PTTG_08475"/>
<dbReference type="InterPro" id="IPR052717">
    <property type="entry name" value="Vacuolar_transposase_reg"/>
</dbReference>
<dbReference type="AlphaFoldDB" id="A0A180G4N4"/>
<proteinExistence type="predicted"/>
<dbReference type="PANTHER" id="PTHR46169:SF15">
    <property type="entry name" value="INNER CENTROMERE PROTEIN A-LIKE ISOFORM X1-RELATED"/>
    <property type="match status" value="1"/>
</dbReference>
<dbReference type="GO" id="GO:0005634">
    <property type="term" value="C:nucleus"/>
    <property type="evidence" value="ECO:0007669"/>
    <property type="project" value="TreeGrafter"/>
</dbReference>
<keyword evidence="4" id="KW-1185">Reference proteome</keyword>
<feature type="compositionally biased region" description="Basic and acidic residues" evidence="1">
    <location>
        <begin position="332"/>
        <end position="362"/>
    </location>
</feature>
<dbReference type="EMBL" id="ADAS02000329">
    <property type="protein sequence ID" value="OAV87627.1"/>
    <property type="molecule type" value="Genomic_DNA"/>
</dbReference>
<reference evidence="2" key="2">
    <citation type="submission" date="2016-05" db="EMBL/GenBank/DDBJ databases">
        <title>Comparative analysis highlights variable genome content of wheat rusts and divergence of the mating loci.</title>
        <authorList>
            <person name="Cuomo C.A."/>
            <person name="Bakkeren G."/>
            <person name="Szabo L."/>
            <person name="Khalil H."/>
            <person name="Joly D."/>
            <person name="Goldberg J."/>
            <person name="Young S."/>
            <person name="Zeng Q."/>
            <person name="Fellers J."/>
        </authorList>
    </citation>
    <scope>NUCLEOTIDE SEQUENCE [LARGE SCALE GENOMIC DNA]</scope>
    <source>
        <strain evidence="2">1-1 BBBD Race 1</strain>
    </source>
</reference>
<feature type="compositionally biased region" description="Acidic residues" evidence="1">
    <location>
        <begin position="322"/>
        <end position="331"/>
    </location>
</feature>
<feature type="compositionally biased region" description="Basic and acidic residues" evidence="1">
    <location>
        <begin position="32"/>
        <end position="50"/>
    </location>
</feature>
<evidence type="ECO:0000256" key="1">
    <source>
        <dbReference type="SAM" id="MobiDB-lite"/>
    </source>
</evidence>
<name>A0A180G4N4_PUCT1</name>
<reference evidence="2" key="1">
    <citation type="submission" date="2009-11" db="EMBL/GenBank/DDBJ databases">
        <authorList>
            <consortium name="The Broad Institute Genome Sequencing Platform"/>
            <person name="Ward D."/>
            <person name="Feldgarden M."/>
            <person name="Earl A."/>
            <person name="Young S.K."/>
            <person name="Zeng Q."/>
            <person name="Koehrsen M."/>
            <person name="Alvarado L."/>
            <person name="Berlin A."/>
            <person name="Bochicchio J."/>
            <person name="Borenstein D."/>
            <person name="Chapman S.B."/>
            <person name="Chen Z."/>
            <person name="Engels R."/>
            <person name="Freedman E."/>
            <person name="Gellesch M."/>
            <person name="Goldberg J."/>
            <person name="Griggs A."/>
            <person name="Gujja S."/>
            <person name="Heilman E."/>
            <person name="Heiman D."/>
            <person name="Hepburn T."/>
            <person name="Howarth C."/>
            <person name="Jen D."/>
            <person name="Larson L."/>
            <person name="Lewis B."/>
            <person name="Mehta T."/>
            <person name="Park D."/>
            <person name="Pearson M."/>
            <person name="Roberts A."/>
            <person name="Saif S."/>
            <person name="Shea T."/>
            <person name="Shenoy N."/>
            <person name="Sisk P."/>
            <person name="Stolte C."/>
            <person name="Sykes S."/>
            <person name="Thomson T."/>
            <person name="Walk T."/>
            <person name="White J."/>
            <person name="Yandava C."/>
            <person name="Izard J."/>
            <person name="Baranova O.V."/>
            <person name="Blanton J.M."/>
            <person name="Tanner A.C."/>
            <person name="Dewhirst F.E."/>
            <person name="Haas B."/>
            <person name="Nusbaum C."/>
            <person name="Birren B."/>
        </authorList>
    </citation>
    <scope>NUCLEOTIDE SEQUENCE [LARGE SCALE GENOMIC DNA]</scope>
    <source>
        <strain evidence="2">1-1 BBBD Race 1</strain>
    </source>
</reference>
<organism evidence="2">
    <name type="scientific">Puccinia triticina (isolate 1-1 / race 1 (BBBD))</name>
    <name type="common">Brown leaf rust fungus</name>
    <dbReference type="NCBI Taxonomy" id="630390"/>
    <lineage>
        <taxon>Eukaryota</taxon>
        <taxon>Fungi</taxon>
        <taxon>Dikarya</taxon>
        <taxon>Basidiomycota</taxon>
        <taxon>Pucciniomycotina</taxon>
        <taxon>Pucciniomycetes</taxon>
        <taxon>Pucciniales</taxon>
        <taxon>Pucciniaceae</taxon>
        <taxon>Puccinia</taxon>
    </lineage>
</organism>